<dbReference type="FunFam" id="1.10.630.10:FF:000238">
    <property type="entry name" value="Cytochrome P450 2A6"/>
    <property type="match status" value="1"/>
</dbReference>
<evidence type="ECO:0000256" key="15">
    <source>
        <dbReference type="RuleBase" id="RU000461"/>
    </source>
</evidence>
<comment type="similarity">
    <text evidence="4 15">Belongs to the cytochrome P450 family.</text>
</comment>
<evidence type="ECO:0000256" key="2">
    <source>
        <dbReference type="ARBA" id="ARBA00004174"/>
    </source>
</evidence>
<evidence type="ECO:0000313" key="17">
    <source>
        <dbReference type="Proteomes" id="UP001347796"/>
    </source>
</evidence>
<proteinExistence type="inferred from homology"/>
<comment type="caution">
    <text evidence="16">The sequence shown here is derived from an EMBL/GenBank/DDBJ whole genome shotgun (WGS) entry which is preliminary data.</text>
</comment>
<sequence length="506" mass="57537">MSMIQEMSKYFVDPNTRIQATLITFFTTLIGAKVIMDFVKRDNQPPGPLGVPLLGYLPFFGRYPHLTFSKLREKYGDIFSVKMGSFPAVVINGKDLIKEAFVGRGDDFSGRPRFYSNTILGEETMSFGVFDERTISHKKMAANKLLEFASARKNPIEDIVDYEAKIAVTEFAQLKGKPFYPKDIIYSGVGSVIFQICYGKHTNIREEDSYFKDFILSSSEFSEFVGTGNPVDVMPWMRFIMPWKVTKFVELVTSFKAIRNKKIEENLESFCPSNIRHLTDGIIAAANEHEADPNSTLSRERIYSTIDDIMGAGFETVSTLLNWAILLLTAYPKAQEMVHAEIDNVLGKRPPRLQDKAKMPYCMATVHEVLRFSNIAPLAIPHAATKDTELSGYTIRRGTIIIPNMHSISHDKDIWGDPFNFRPDRFLDSEGQLDQTTTERFNVFSLGRRKCLGEFLARMEIFLFLTGIFQNCKFTKPANVKQYTFDSIFGLTNVPAYYETCASIRD</sequence>
<evidence type="ECO:0000313" key="16">
    <source>
        <dbReference type="EMBL" id="KAK6170816.1"/>
    </source>
</evidence>
<keyword evidence="13" id="KW-0472">Membrane</keyword>
<keyword evidence="11 14" id="KW-0408">Iron</keyword>
<dbReference type="Gene3D" id="1.10.630.10">
    <property type="entry name" value="Cytochrome P450"/>
    <property type="match status" value="1"/>
</dbReference>
<dbReference type="InterPro" id="IPR036396">
    <property type="entry name" value="Cyt_P450_sf"/>
</dbReference>
<dbReference type="GO" id="GO:0020037">
    <property type="term" value="F:heme binding"/>
    <property type="evidence" value="ECO:0007669"/>
    <property type="project" value="InterPro"/>
</dbReference>
<dbReference type="InterPro" id="IPR001128">
    <property type="entry name" value="Cyt_P450"/>
</dbReference>
<dbReference type="AlphaFoldDB" id="A0AAN8PEJ1"/>
<protein>
    <recommendedName>
        <fullName evidence="5">unspecific monooxygenase</fullName>
        <ecNumber evidence="5">1.14.14.1</ecNumber>
    </recommendedName>
</protein>
<evidence type="ECO:0000256" key="1">
    <source>
        <dbReference type="ARBA" id="ARBA00001971"/>
    </source>
</evidence>
<dbReference type="Pfam" id="PF00067">
    <property type="entry name" value="p450"/>
    <property type="match status" value="1"/>
</dbReference>
<comment type="subcellular location">
    <subcellularLocation>
        <location evidence="3">Endoplasmic reticulum membrane</location>
        <topology evidence="3">Peripheral membrane protein</topology>
    </subcellularLocation>
    <subcellularLocation>
        <location evidence="2">Microsome membrane</location>
        <topology evidence="2">Peripheral membrane protein</topology>
    </subcellularLocation>
</comment>
<dbReference type="EC" id="1.14.14.1" evidence="5"/>
<evidence type="ECO:0000256" key="9">
    <source>
        <dbReference type="ARBA" id="ARBA00022848"/>
    </source>
</evidence>
<evidence type="ECO:0000256" key="12">
    <source>
        <dbReference type="ARBA" id="ARBA00023033"/>
    </source>
</evidence>
<keyword evidence="9" id="KW-0492">Microsome</keyword>
<dbReference type="PRINTS" id="PR00385">
    <property type="entry name" value="P450"/>
</dbReference>
<dbReference type="PANTHER" id="PTHR24289">
    <property type="entry name" value="STEROID 17-ALPHA-HYDROXYLASE/17,20 LYASE"/>
    <property type="match status" value="1"/>
</dbReference>
<dbReference type="Proteomes" id="UP001347796">
    <property type="component" value="Unassembled WGS sequence"/>
</dbReference>
<name>A0AAN8PEJ1_PATCE</name>
<keyword evidence="6 14" id="KW-0349">Heme</keyword>
<evidence type="ECO:0000256" key="3">
    <source>
        <dbReference type="ARBA" id="ARBA00004406"/>
    </source>
</evidence>
<evidence type="ECO:0000256" key="6">
    <source>
        <dbReference type="ARBA" id="ARBA00022617"/>
    </source>
</evidence>
<dbReference type="GO" id="GO:0042448">
    <property type="term" value="P:progesterone metabolic process"/>
    <property type="evidence" value="ECO:0007669"/>
    <property type="project" value="TreeGrafter"/>
</dbReference>
<dbReference type="GO" id="GO:0042446">
    <property type="term" value="P:hormone biosynthetic process"/>
    <property type="evidence" value="ECO:0007669"/>
    <property type="project" value="TreeGrafter"/>
</dbReference>
<keyword evidence="10 15" id="KW-0560">Oxidoreductase</keyword>
<accession>A0AAN8PEJ1</accession>
<dbReference type="InterPro" id="IPR017972">
    <property type="entry name" value="Cyt_P450_CS"/>
</dbReference>
<keyword evidence="12 15" id="KW-0503">Monooxygenase</keyword>
<dbReference type="EMBL" id="JAZGQO010000014">
    <property type="protein sequence ID" value="KAK6170816.1"/>
    <property type="molecule type" value="Genomic_DNA"/>
</dbReference>
<evidence type="ECO:0000256" key="7">
    <source>
        <dbReference type="ARBA" id="ARBA00022723"/>
    </source>
</evidence>
<gene>
    <name evidence="16" type="ORF">SNE40_019118</name>
</gene>
<dbReference type="GO" id="GO:0005789">
    <property type="term" value="C:endoplasmic reticulum membrane"/>
    <property type="evidence" value="ECO:0007669"/>
    <property type="project" value="UniProtKB-SubCell"/>
</dbReference>
<evidence type="ECO:0000256" key="8">
    <source>
        <dbReference type="ARBA" id="ARBA00022824"/>
    </source>
</evidence>
<dbReference type="PROSITE" id="PS00086">
    <property type="entry name" value="CYTOCHROME_P450"/>
    <property type="match status" value="1"/>
</dbReference>
<keyword evidence="7 14" id="KW-0479">Metal-binding</keyword>
<evidence type="ECO:0000256" key="14">
    <source>
        <dbReference type="PIRSR" id="PIRSR602401-1"/>
    </source>
</evidence>
<dbReference type="GO" id="GO:0005506">
    <property type="term" value="F:iron ion binding"/>
    <property type="evidence" value="ECO:0007669"/>
    <property type="project" value="InterPro"/>
</dbReference>
<keyword evidence="17" id="KW-1185">Reference proteome</keyword>
<dbReference type="PANTHER" id="PTHR24289:SF21">
    <property type="entry name" value="CYTOCHROME P450 1A"/>
    <property type="match status" value="1"/>
</dbReference>
<evidence type="ECO:0000256" key="5">
    <source>
        <dbReference type="ARBA" id="ARBA00012109"/>
    </source>
</evidence>
<evidence type="ECO:0000256" key="11">
    <source>
        <dbReference type="ARBA" id="ARBA00023004"/>
    </source>
</evidence>
<evidence type="ECO:0000256" key="10">
    <source>
        <dbReference type="ARBA" id="ARBA00023002"/>
    </source>
</evidence>
<evidence type="ECO:0000256" key="13">
    <source>
        <dbReference type="ARBA" id="ARBA00023136"/>
    </source>
</evidence>
<organism evidence="16 17">
    <name type="scientific">Patella caerulea</name>
    <name type="common">Rayed Mediterranean limpet</name>
    <dbReference type="NCBI Taxonomy" id="87958"/>
    <lineage>
        <taxon>Eukaryota</taxon>
        <taxon>Metazoa</taxon>
        <taxon>Spiralia</taxon>
        <taxon>Lophotrochozoa</taxon>
        <taxon>Mollusca</taxon>
        <taxon>Gastropoda</taxon>
        <taxon>Patellogastropoda</taxon>
        <taxon>Patelloidea</taxon>
        <taxon>Patellidae</taxon>
        <taxon>Patella</taxon>
    </lineage>
</organism>
<keyword evidence="8" id="KW-0256">Endoplasmic reticulum</keyword>
<dbReference type="GO" id="GO:0004508">
    <property type="term" value="F:steroid 17-alpha-monooxygenase activity"/>
    <property type="evidence" value="ECO:0007669"/>
    <property type="project" value="TreeGrafter"/>
</dbReference>
<comment type="cofactor">
    <cofactor evidence="1 14">
        <name>heme</name>
        <dbReference type="ChEBI" id="CHEBI:30413"/>
    </cofactor>
</comment>
<feature type="binding site" description="axial binding residue" evidence="14">
    <location>
        <position position="451"/>
    </location>
    <ligand>
        <name>heme</name>
        <dbReference type="ChEBI" id="CHEBI:30413"/>
    </ligand>
    <ligandPart>
        <name>Fe</name>
        <dbReference type="ChEBI" id="CHEBI:18248"/>
    </ligandPart>
</feature>
<dbReference type="SUPFAM" id="SSF48264">
    <property type="entry name" value="Cytochrome P450"/>
    <property type="match status" value="1"/>
</dbReference>
<dbReference type="InterPro" id="IPR002401">
    <property type="entry name" value="Cyt_P450_E_grp-I"/>
</dbReference>
<reference evidence="16 17" key="1">
    <citation type="submission" date="2024-01" db="EMBL/GenBank/DDBJ databases">
        <title>The genome of the rayed Mediterranean limpet Patella caerulea (Linnaeus, 1758).</title>
        <authorList>
            <person name="Anh-Thu Weber A."/>
            <person name="Halstead-Nussloch G."/>
        </authorList>
    </citation>
    <scope>NUCLEOTIDE SEQUENCE [LARGE SCALE GENOMIC DNA]</scope>
    <source>
        <strain evidence="16">AATW-2023a</strain>
        <tissue evidence="16">Whole specimen</tissue>
    </source>
</reference>
<dbReference type="PRINTS" id="PR00463">
    <property type="entry name" value="EP450I"/>
</dbReference>
<evidence type="ECO:0000256" key="4">
    <source>
        <dbReference type="ARBA" id="ARBA00010617"/>
    </source>
</evidence>